<feature type="chain" id="PRO_5043986769" evidence="10">
    <location>
        <begin position="29"/>
        <end position="928"/>
    </location>
</feature>
<feature type="domain" description="TonB-dependent receptor plug" evidence="12">
    <location>
        <begin position="140"/>
        <end position="240"/>
    </location>
</feature>
<dbReference type="PANTHER" id="PTHR40980">
    <property type="entry name" value="PLUG DOMAIN-CONTAINING PROTEIN"/>
    <property type="match status" value="1"/>
</dbReference>
<keyword evidence="5 9" id="KW-0798">TonB box</keyword>
<dbReference type="InterPro" id="IPR039426">
    <property type="entry name" value="TonB-dep_rcpt-like"/>
</dbReference>
<evidence type="ECO:0000256" key="5">
    <source>
        <dbReference type="ARBA" id="ARBA00023077"/>
    </source>
</evidence>
<dbReference type="Pfam" id="PF13715">
    <property type="entry name" value="CarbopepD_reg_2"/>
    <property type="match status" value="1"/>
</dbReference>
<evidence type="ECO:0000256" key="2">
    <source>
        <dbReference type="ARBA" id="ARBA00022448"/>
    </source>
</evidence>
<dbReference type="Pfam" id="PF00593">
    <property type="entry name" value="TonB_dep_Rec_b-barrel"/>
    <property type="match status" value="1"/>
</dbReference>
<dbReference type="SUPFAM" id="SSF56935">
    <property type="entry name" value="Porins"/>
    <property type="match status" value="1"/>
</dbReference>
<feature type="domain" description="TonB-dependent receptor-like beta-barrel" evidence="11">
    <location>
        <begin position="449"/>
        <end position="893"/>
    </location>
</feature>
<dbReference type="KEGG" id="fax:FUAX_23290"/>
<dbReference type="NCBIfam" id="TIGR01782">
    <property type="entry name" value="TonB-Xanth-Caul"/>
    <property type="match status" value="1"/>
</dbReference>
<dbReference type="Pfam" id="PF07715">
    <property type="entry name" value="Plug"/>
    <property type="match status" value="1"/>
</dbReference>
<name>A0AAU9CPK8_9BACT</name>
<dbReference type="GO" id="GO:0009279">
    <property type="term" value="C:cell outer membrane"/>
    <property type="evidence" value="ECO:0007669"/>
    <property type="project" value="UniProtKB-SubCell"/>
</dbReference>
<keyword evidence="3 8" id="KW-1134">Transmembrane beta strand</keyword>
<dbReference type="InterPro" id="IPR010104">
    <property type="entry name" value="TonB_rcpt_bac"/>
</dbReference>
<keyword evidence="2 8" id="KW-0813">Transport</keyword>
<protein>
    <submittedName>
        <fullName evidence="13">TonB-dependent receptor</fullName>
    </submittedName>
</protein>
<dbReference type="InterPro" id="IPR000531">
    <property type="entry name" value="Beta-barrel_TonB"/>
</dbReference>
<feature type="signal peptide" evidence="10">
    <location>
        <begin position="1"/>
        <end position="28"/>
    </location>
</feature>
<accession>A0AAU9CPK8</accession>
<keyword evidence="4 8" id="KW-0812">Transmembrane</keyword>
<reference evidence="13 14" key="1">
    <citation type="submission" date="2021-12" db="EMBL/GenBank/DDBJ databases">
        <title>Genome sequencing of bacteria with rrn-lacking chromosome and rrn-plasmid.</title>
        <authorList>
            <person name="Anda M."/>
            <person name="Iwasaki W."/>
        </authorList>
    </citation>
    <scope>NUCLEOTIDE SEQUENCE [LARGE SCALE GENOMIC DNA]</scope>
    <source>
        <strain evidence="13 14">DSM 100852</strain>
    </source>
</reference>
<dbReference type="InterPro" id="IPR008969">
    <property type="entry name" value="CarboxyPept-like_regulatory"/>
</dbReference>
<dbReference type="AlphaFoldDB" id="A0AAU9CPK8"/>
<keyword evidence="14" id="KW-1185">Reference proteome</keyword>
<evidence type="ECO:0000259" key="12">
    <source>
        <dbReference type="Pfam" id="PF07715"/>
    </source>
</evidence>
<dbReference type="PANTHER" id="PTHR40980:SF4">
    <property type="entry name" value="TONB-DEPENDENT RECEPTOR-LIKE BETA-BARREL DOMAIN-CONTAINING PROTEIN"/>
    <property type="match status" value="1"/>
</dbReference>
<evidence type="ECO:0000256" key="6">
    <source>
        <dbReference type="ARBA" id="ARBA00023136"/>
    </source>
</evidence>
<dbReference type="RefSeq" id="WP_338391481.1">
    <property type="nucleotide sequence ID" value="NZ_AP025314.1"/>
</dbReference>
<gene>
    <name evidence="13" type="ORF">FUAX_23290</name>
</gene>
<evidence type="ECO:0000313" key="14">
    <source>
        <dbReference type="Proteomes" id="UP001348817"/>
    </source>
</evidence>
<dbReference type="Gene3D" id="2.60.40.1120">
    <property type="entry name" value="Carboxypeptidase-like, regulatory domain"/>
    <property type="match status" value="1"/>
</dbReference>
<evidence type="ECO:0000256" key="9">
    <source>
        <dbReference type="RuleBase" id="RU003357"/>
    </source>
</evidence>
<comment type="similarity">
    <text evidence="8 9">Belongs to the TonB-dependent receptor family.</text>
</comment>
<dbReference type="InterPro" id="IPR012910">
    <property type="entry name" value="Plug_dom"/>
</dbReference>
<evidence type="ECO:0000256" key="7">
    <source>
        <dbReference type="ARBA" id="ARBA00023237"/>
    </source>
</evidence>
<evidence type="ECO:0000256" key="3">
    <source>
        <dbReference type="ARBA" id="ARBA00022452"/>
    </source>
</evidence>
<dbReference type="EMBL" id="AP025314">
    <property type="protein sequence ID" value="BDD09897.1"/>
    <property type="molecule type" value="Genomic_DNA"/>
</dbReference>
<keyword evidence="10" id="KW-0732">Signal</keyword>
<dbReference type="CDD" id="cd01347">
    <property type="entry name" value="ligand_gated_channel"/>
    <property type="match status" value="1"/>
</dbReference>
<dbReference type="Gene3D" id="2.40.170.20">
    <property type="entry name" value="TonB-dependent receptor, beta-barrel domain"/>
    <property type="match status" value="1"/>
</dbReference>
<proteinExistence type="inferred from homology"/>
<keyword evidence="7 8" id="KW-0998">Cell outer membrane</keyword>
<dbReference type="InterPro" id="IPR037066">
    <property type="entry name" value="Plug_dom_sf"/>
</dbReference>
<evidence type="ECO:0000313" key="13">
    <source>
        <dbReference type="EMBL" id="BDD09897.1"/>
    </source>
</evidence>
<evidence type="ECO:0000256" key="4">
    <source>
        <dbReference type="ARBA" id="ARBA00022692"/>
    </source>
</evidence>
<sequence>MNAKLQNYRSLRFFMTAFFLLAFFTANAQKGMVRGRVLDSESNQGLPGVTVLAKAAGVGAVTDINGEFKLFNVASGSEILIFSYMGYETTEHPVEVLAGGVAELKVALKPGVLVGDEVVVTADRIQGQAAALNRQRNNVNVTNLVAADQVGKFPDANIGDAMKRIPGITMQYDQGEARFGVVRGTSPAWNSVTVNGERVPSAEGEIRSVQLDLIPADMVKAIEVSKTVTPDMDADAIGGAVNLVTKSAPEGFRISATGATGYNTLREKPIWTGGLVLGNRFFKNKLGMVLSASYNYHSLGSDNVEFEWDEDDGKTFISEMDVRTYELARERISLSGALDFKINQNNTLFFNAMYNQRKDWENRYKLRYTDLQMPDESGVSRPDAEDGGNVIEIETKAGSHDNKKTRLEDQRTRFFSLGGEHLLGSKVQMNWTVNWAKASEDRPDERYVKYVYEEADFNVDLSDRDEPNMTPNNIPVSDFELDELYQEQQETYEKDFGTRLDFKVPLGVNSFLKFGGKFKDKRKVRDNIYEEYDGDDYESMGDRPLVDKTKSDFLAGDYVAGNFVSRDFLADLDFDAMRKNGKLELKKDEYIPGNFEADERIVAGYAMATHRVGRFDFLGGLRIEQTNLDYTAYDYREESDDADESVTPKSAKNDFTNVMPALHVKYSMPDNSILRFAWTNTLARPQYIEFAPYAEYNDDRDKIKIGNPDLGITKSMNLDLMYERYFGGLGLVSGGAFYKRIDDFVYSLKQKDVMFNGSEVDLTKPLNGDYANLYGFELAFQHNFDYLPGVLGGLGLYANYTYTKSEAFGFVVRDEEDGLSLPQTAENTWNLSVSYERKRLSMRLSINYTSDYLDELSEKEFEDAYYDKQFFMDFNASYSFTKNWRWFIEANNLTNQPLRYYQSSSDQVRQMEYYGPRFNMGVKFDLFK</sequence>
<dbReference type="Proteomes" id="UP001348817">
    <property type="component" value="Chromosome"/>
</dbReference>
<dbReference type="PROSITE" id="PS52016">
    <property type="entry name" value="TONB_DEPENDENT_REC_3"/>
    <property type="match status" value="1"/>
</dbReference>
<evidence type="ECO:0000256" key="10">
    <source>
        <dbReference type="SAM" id="SignalP"/>
    </source>
</evidence>
<evidence type="ECO:0000256" key="1">
    <source>
        <dbReference type="ARBA" id="ARBA00004571"/>
    </source>
</evidence>
<evidence type="ECO:0000259" key="11">
    <source>
        <dbReference type="Pfam" id="PF00593"/>
    </source>
</evidence>
<comment type="subcellular location">
    <subcellularLocation>
        <location evidence="1 8">Cell outer membrane</location>
        <topology evidence="1 8">Multi-pass membrane protein</topology>
    </subcellularLocation>
</comment>
<dbReference type="Gene3D" id="2.170.130.10">
    <property type="entry name" value="TonB-dependent receptor, plug domain"/>
    <property type="match status" value="1"/>
</dbReference>
<dbReference type="SUPFAM" id="SSF49464">
    <property type="entry name" value="Carboxypeptidase regulatory domain-like"/>
    <property type="match status" value="1"/>
</dbReference>
<keyword evidence="6 8" id="KW-0472">Membrane</keyword>
<keyword evidence="13" id="KW-0675">Receptor</keyword>
<organism evidence="13 14">
    <name type="scientific">Fulvitalea axinellae</name>
    <dbReference type="NCBI Taxonomy" id="1182444"/>
    <lineage>
        <taxon>Bacteria</taxon>
        <taxon>Pseudomonadati</taxon>
        <taxon>Bacteroidota</taxon>
        <taxon>Cytophagia</taxon>
        <taxon>Cytophagales</taxon>
        <taxon>Persicobacteraceae</taxon>
        <taxon>Fulvitalea</taxon>
    </lineage>
</organism>
<dbReference type="InterPro" id="IPR036942">
    <property type="entry name" value="Beta-barrel_TonB_sf"/>
</dbReference>
<evidence type="ECO:0000256" key="8">
    <source>
        <dbReference type="PROSITE-ProRule" id="PRU01360"/>
    </source>
</evidence>